<keyword evidence="1" id="KW-0472">Membrane</keyword>
<feature type="transmembrane region" description="Helical" evidence="1">
    <location>
        <begin position="6"/>
        <end position="28"/>
    </location>
</feature>
<keyword evidence="1" id="KW-0812">Transmembrane</keyword>
<protein>
    <recommendedName>
        <fullName evidence="4">Holin-like toxin</fullName>
    </recommendedName>
</protein>
<dbReference type="Proteomes" id="UP000030403">
    <property type="component" value="Unassembled WGS sequence"/>
</dbReference>
<organism evidence="2 3">
    <name type="scientific">Pontibacillus marinus BH030004 = DSM 16465</name>
    <dbReference type="NCBI Taxonomy" id="1385511"/>
    <lineage>
        <taxon>Bacteria</taxon>
        <taxon>Bacillati</taxon>
        <taxon>Bacillota</taxon>
        <taxon>Bacilli</taxon>
        <taxon>Bacillales</taxon>
        <taxon>Bacillaceae</taxon>
        <taxon>Pontibacillus</taxon>
    </lineage>
</organism>
<dbReference type="EMBL" id="AVPF01000009">
    <property type="protein sequence ID" value="KGX90173.1"/>
    <property type="molecule type" value="Genomic_DNA"/>
</dbReference>
<reference evidence="2 3" key="1">
    <citation type="submission" date="2013-08" db="EMBL/GenBank/DDBJ databases">
        <authorList>
            <person name="Huang J."/>
            <person name="Wang G."/>
        </authorList>
    </citation>
    <scope>NUCLEOTIDE SEQUENCE [LARGE SCALE GENOMIC DNA]</scope>
    <source>
        <strain evidence="2 3">BH030004</strain>
    </source>
</reference>
<comment type="caution">
    <text evidence="2">The sequence shown here is derived from an EMBL/GenBank/DDBJ whole genome shotgun (WGS) entry which is preliminary data.</text>
</comment>
<evidence type="ECO:0000256" key="1">
    <source>
        <dbReference type="SAM" id="Phobius"/>
    </source>
</evidence>
<evidence type="ECO:0000313" key="3">
    <source>
        <dbReference type="Proteomes" id="UP000030403"/>
    </source>
</evidence>
<evidence type="ECO:0008006" key="4">
    <source>
        <dbReference type="Google" id="ProtNLM"/>
    </source>
</evidence>
<dbReference type="AlphaFoldDB" id="A0A0A5GG25"/>
<keyword evidence="3" id="KW-1185">Reference proteome</keyword>
<name>A0A0A5GG25_9BACI</name>
<keyword evidence="1" id="KW-1133">Transmembrane helix</keyword>
<dbReference type="Pfam" id="PF16935">
    <property type="entry name" value="Hol_Tox"/>
    <property type="match status" value="1"/>
</dbReference>
<dbReference type="InterPro" id="IPR031616">
    <property type="entry name" value="BsrE-like"/>
</dbReference>
<evidence type="ECO:0000313" key="2">
    <source>
        <dbReference type="EMBL" id="KGX90173.1"/>
    </source>
</evidence>
<sequence length="37" mass="4273">MNAYEVLMVLFTFGLFMVATLSFVVKIVSEFLKNNKK</sequence>
<accession>A0A0A5GG25</accession>
<proteinExistence type="predicted"/>
<gene>
    <name evidence="2" type="ORF">N783_01390</name>
</gene>